<dbReference type="Pfam" id="PF09722">
    <property type="entry name" value="Xre_MbcA_ParS_C"/>
    <property type="match status" value="1"/>
</dbReference>
<keyword evidence="3" id="KW-1185">Reference proteome</keyword>
<reference evidence="3" key="1">
    <citation type="journal article" date="2019" name="Int. J. Syst. Evol. Microbiol.">
        <title>The Global Catalogue of Microorganisms (GCM) 10K type strain sequencing project: providing services to taxonomists for standard genome sequencing and annotation.</title>
        <authorList>
            <consortium name="The Broad Institute Genomics Platform"/>
            <consortium name="The Broad Institute Genome Sequencing Center for Infectious Disease"/>
            <person name="Wu L."/>
            <person name="Ma J."/>
        </authorList>
    </citation>
    <scope>NUCLEOTIDE SEQUENCE [LARGE SCALE GENOMIC DNA]</scope>
    <source>
        <strain evidence="3">JCM 17304</strain>
    </source>
</reference>
<feature type="domain" description="Antitoxin Xre/MbcA/ParS-like toxin-binding" evidence="1">
    <location>
        <begin position="151"/>
        <end position="199"/>
    </location>
</feature>
<gene>
    <name evidence="2" type="ORF">GCM10022414_13800</name>
</gene>
<dbReference type="InterPro" id="IPR024467">
    <property type="entry name" value="Xre/MbcA/ParS-like_toxin-bd"/>
</dbReference>
<protein>
    <recommendedName>
        <fullName evidence="1">Antitoxin Xre/MbcA/ParS-like toxin-binding domain-containing protein</fullName>
    </recommendedName>
</protein>
<dbReference type="NCBIfam" id="TIGR02293">
    <property type="entry name" value="TAS_TIGR02293"/>
    <property type="match status" value="1"/>
</dbReference>
<evidence type="ECO:0000313" key="3">
    <source>
        <dbReference type="Proteomes" id="UP001500392"/>
    </source>
</evidence>
<comment type="caution">
    <text evidence="2">The sequence shown here is derived from an EMBL/GenBank/DDBJ whole genome shotgun (WGS) entry which is preliminary data.</text>
</comment>
<evidence type="ECO:0000313" key="2">
    <source>
        <dbReference type="EMBL" id="GAA4091695.1"/>
    </source>
</evidence>
<organism evidence="2 3">
    <name type="scientific">Zhongshania borealis</name>
    <dbReference type="NCBI Taxonomy" id="889488"/>
    <lineage>
        <taxon>Bacteria</taxon>
        <taxon>Pseudomonadati</taxon>
        <taxon>Pseudomonadota</taxon>
        <taxon>Gammaproteobacteria</taxon>
        <taxon>Cellvibrionales</taxon>
        <taxon>Spongiibacteraceae</taxon>
        <taxon>Zhongshania</taxon>
    </lineage>
</organism>
<dbReference type="InterPro" id="IPR011979">
    <property type="entry name" value="Antitox_Xre"/>
</dbReference>
<evidence type="ECO:0000259" key="1">
    <source>
        <dbReference type="Pfam" id="PF09722"/>
    </source>
</evidence>
<dbReference type="Proteomes" id="UP001500392">
    <property type="component" value="Unassembled WGS sequence"/>
</dbReference>
<dbReference type="RefSeq" id="WP_344933907.1">
    <property type="nucleotide sequence ID" value="NZ_BAABDM010000002.1"/>
</dbReference>
<accession>A0ABP7WM68</accession>
<proteinExistence type="predicted"/>
<dbReference type="EMBL" id="BAABDM010000002">
    <property type="protein sequence ID" value="GAA4091695.1"/>
    <property type="molecule type" value="Genomic_DNA"/>
</dbReference>
<name>A0ABP7WM68_9GAMM</name>
<sequence>MVIPVEIVGVFGFLALLLTIVFAYHSYDDRSRYRQLKISTQCDEFCDVSSGIDFIEGPSPRNDAEQGSIFVIILEQSSKPGSDLIAVVRDGIAFSSLELLSKATGLSDVEIAESLYISDSALYMACKKGRFPMFESERILRMAHIFDCAVDFFNAETDSVADWLKAPNMMLGGNVPINVIGSEVGARSIENLLRRRDNGWLL</sequence>